<evidence type="ECO:0000256" key="2">
    <source>
        <dbReference type="ARBA" id="ARBA00022908"/>
    </source>
</evidence>
<dbReference type="SMART" id="SM00857">
    <property type="entry name" value="Resolvase"/>
    <property type="match status" value="1"/>
</dbReference>
<dbReference type="Gene3D" id="1.10.10.60">
    <property type="entry name" value="Homeodomain-like"/>
    <property type="match status" value="1"/>
</dbReference>
<evidence type="ECO:0000256" key="1">
    <source>
        <dbReference type="ARBA" id="ARBA00009913"/>
    </source>
</evidence>
<keyword evidence="4" id="KW-0233">DNA recombination</keyword>
<dbReference type="GO" id="GO:0003677">
    <property type="term" value="F:DNA binding"/>
    <property type="evidence" value="ECO:0007669"/>
    <property type="project" value="UniProtKB-KW"/>
</dbReference>
<dbReference type="InterPro" id="IPR006118">
    <property type="entry name" value="Recombinase_CS"/>
</dbReference>
<proteinExistence type="inferred from homology"/>
<evidence type="ECO:0000313" key="8">
    <source>
        <dbReference type="EMBL" id="RIN00771.1"/>
    </source>
</evidence>
<protein>
    <submittedName>
        <fullName evidence="8">Recombinase family protein</fullName>
    </submittedName>
</protein>
<gene>
    <name evidence="8" type="ORF">BU112_08045</name>
</gene>
<dbReference type="AlphaFoldDB" id="A0A418IF07"/>
<evidence type="ECO:0000313" key="9">
    <source>
        <dbReference type="Proteomes" id="UP000286317"/>
    </source>
</evidence>
<dbReference type="PANTHER" id="PTHR30461:SF26">
    <property type="entry name" value="RESOLVASE HOMOLOG YNEB"/>
    <property type="match status" value="1"/>
</dbReference>
<reference evidence="8 9" key="1">
    <citation type="journal article" date="2016" name="Front. Microbiol.">
        <title>Comprehensive Phylogenetic Analysis of Bovine Non-aureus Staphylococci Species Based on Whole-Genome Sequencing.</title>
        <authorList>
            <person name="Naushad S."/>
            <person name="Barkema H.W."/>
            <person name="Luby C."/>
            <person name="Condas L.A."/>
            <person name="Nobrega D.B."/>
            <person name="Carson D.A."/>
            <person name="De Buck J."/>
        </authorList>
    </citation>
    <scope>NUCLEOTIDE SEQUENCE [LARGE SCALE GENOMIC DNA]</scope>
    <source>
        <strain evidence="8 9">SNUC 4554</strain>
    </source>
</reference>
<dbReference type="OrthoDB" id="9797501at2"/>
<keyword evidence="3" id="KW-0238">DNA-binding</keyword>
<dbReference type="EMBL" id="QXUF01000049">
    <property type="protein sequence ID" value="RIN00771.1"/>
    <property type="molecule type" value="Genomic_DNA"/>
</dbReference>
<dbReference type="InterPro" id="IPR006119">
    <property type="entry name" value="Resolv_N"/>
</dbReference>
<dbReference type="Pfam" id="PF02796">
    <property type="entry name" value="HTH_7"/>
    <property type="match status" value="1"/>
</dbReference>
<dbReference type="Proteomes" id="UP000286317">
    <property type="component" value="Unassembled WGS sequence"/>
</dbReference>
<feature type="domain" description="Resolvase/invertase-type recombinase catalytic" evidence="7">
    <location>
        <begin position="1"/>
        <end position="143"/>
    </location>
</feature>
<dbReference type="InterPro" id="IPR036162">
    <property type="entry name" value="Resolvase-like_N_sf"/>
</dbReference>
<organism evidence="8 9">
    <name type="scientific">Staphylococcus shinii</name>
    <dbReference type="NCBI Taxonomy" id="2912228"/>
    <lineage>
        <taxon>Bacteria</taxon>
        <taxon>Bacillati</taxon>
        <taxon>Bacillota</taxon>
        <taxon>Bacilli</taxon>
        <taxon>Bacillales</taxon>
        <taxon>Staphylococcaceae</taxon>
        <taxon>Staphylococcus</taxon>
    </lineage>
</organism>
<keyword evidence="9" id="KW-1185">Reference proteome</keyword>
<dbReference type="PROSITE" id="PS00398">
    <property type="entry name" value="RECOMBINASES_2"/>
    <property type="match status" value="1"/>
</dbReference>
<evidence type="ECO:0000256" key="3">
    <source>
        <dbReference type="ARBA" id="ARBA00023125"/>
    </source>
</evidence>
<dbReference type="InterPro" id="IPR050639">
    <property type="entry name" value="SSR_resolvase"/>
</dbReference>
<feature type="active site" description="O-(5'-phospho-DNA)-serine intermediate" evidence="5 6">
    <location>
        <position position="9"/>
    </location>
</feature>
<evidence type="ECO:0000256" key="6">
    <source>
        <dbReference type="PROSITE-ProRule" id="PRU10137"/>
    </source>
</evidence>
<evidence type="ECO:0000256" key="4">
    <source>
        <dbReference type="ARBA" id="ARBA00023172"/>
    </source>
</evidence>
<comment type="caution">
    <text evidence="8">The sequence shown here is derived from an EMBL/GenBank/DDBJ whole genome shotgun (WGS) entry which is preliminary data.</text>
</comment>
<dbReference type="CDD" id="cd03768">
    <property type="entry name" value="SR_ResInv"/>
    <property type="match status" value="1"/>
</dbReference>
<dbReference type="InterPro" id="IPR006120">
    <property type="entry name" value="Resolvase_HTH_dom"/>
</dbReference>
<evidence type="ECO:0000259" key="7">
    <source>
        <dbReference type="PROSITE" id="PS51736"/>
    </source>
</evidence>
<sequence length="199" mass="22997">MIVGYARVSTIDQNLDRQIENLQSFGAEKIFTEKQSGKSIENRPVFQEALNFVRMGDRFVVESIDRLGRDYDEIIETVNYLKEKDVQLMITSLPMMNEVIGNPLLDKFMKDLIIQILAMISEQERNESKRRQAQGIQVAKEKGIYKGRPALYSSNAKDPQKRLVYYRVVELLEQGKSTSTIAKEVGITRQTIYRIKNSR</sequence>
<keyword evidence="2" id="KW-0229">DNA integration</keyword>
<dbReference type="Pfam" id="PF00239">
    <property type="entry name" value="Resolvase"/>
    <property type="match status" value="1"/>
</dbReference>
<dbReference type="SUPFAM" id="SSF53041">
    <property type="entry name" value="Resolvase-like"/>
    <property type="match status" value="1"/>
</dbReference>
<dbReference type="PANTHER" id="PTHR30461">
    <property type="entry name" value="DNA-INVERTASE FROM LAMBDOID PROPHAGE"/>
    <property type="match status" value="1"/>
</dbReference>
<dbReference type="GO" id="GO:0000150">
    <property type="term" value="F:DNA strand exchange activity"/>
    <property type="evidence" value="ECO:0007669"/>
    <property type="project" value="InterPro"/>
</dbReference>
<dbReference type="GO" id="GO:0015074">
    <property type="term" value="P:DNA integration"/>
    <property type="evidence" value="ECO:0007669"/>
    <property type="project" value="UniProtKB-KW"/>
</dbReference>
<dbReference type="PROSITE" id="PS00397">
    <property type="entry name" value="RECOMBINASES_1"/>
    <property type="match status" value="1"/>
</dbReference>
<name>A0A418IF07_9STAP</name>
<dbReference type="Gene3D" id="3.40.50.1390">
    <property type="entry name" value="Resolvase, N-terminal catalytic domain"/>
    <property type="match status" value="1"/>
</dbReference>
<dbReference type="RefSeq" id="WP_119605239.1">
    <property type="nucleotide sequence ID" value="NZ_CP150684.1"/>
</dbReference>
<evidence type="ECO:0000256" key="5">
    <source>
        <dbReference type="PIRSR" id="PIRSR606118-50"/>
    </source>
</evidence>
<comment type="similarity">
    <text evidence="1">Belongs to the site-specific recombinase resolvase family.</text>
</comment>
<accession>A0A418IF07</accession>
<dbReference type="PROSITE" id="PS51736">
    <property type="entry name" value="RECOMBINASES_3"/>
    <property type="match status" value="1"/>
</dbReference>